<keyword evidence="6 9" id="KW-0472">Membrane</keyword>
<organism evidence="11">
    <name type="scientific">Oribatula sp. XFX</name>
    <dbReference type="NCBI Taxonomy" id="2652662"/>
    <lineage>
        <taxon>Eukaryota</taxon>
        <taxon>Metazoa</taxon>
        <taxon>Ecdysozoa</taxon>
        <taxon>Arthropoda</taxon>
        <taxon>Chelicerata</taxon>
        <taxon>Arachnida</taxon>
        <taxon>Acari</taxon>
        <taxon>Acariformes</taxon>
        <taxon>Sarcoptiformes</taxon>
        <taxon>Oribatida</taxon>
        <taxon>Brachypylina</taxon>
        <taxon>Oripodoidea</taxon>
        <taxon>Oribatulidae</taxon>
        <taxon>Oribatula</taxon>
    </lineage>
</organism>
<sequence length="528" mass="60469">MSFFFFFSFFWGGLLLDYFLFTFSGVDFSFSFVFDFVSLGFFSCVSFISGLVFLYSIFYMQGTVDFRRFFWLVFGFVASMFFLVFSGNFLFLMVGWDGLGLVSFCLVIFYSNHSSLESGLITVFSNRVGDVFFLFCFYFFYISGWFSFDSGAWLASSLFFSFVFLGAVTKSAQIPFSAWLPAAMAAPTPVSSLVHSSTLVTAGVYVLVRYFYLFFFFDWVYLKFFFIFTMLLAGICASLESDFKKVVAMSTLSQLGMMLFILSVGAWVLCYLHMIIHAFFKSMLFLSTGALMSQYGGGQDSRFYSGSVYSFGPSLCFLASCVCLSGFPFFIGFYSKDFIIFSCSLGLGLMFYFSFLVGCLFTVFYSFRLFFLGCFSFYKGFSTLGFLDGFKCLFSVLMLFFKSWLLGGVFYWLFLSGSCVFFSFFDLLVGVFLMLLGFFMYNKLYFFYEAFVFFCFISYMRWFSSGGSSFLFGKKVYHKFDSSWSEILGGQGVYTSLSTSSTVFGFYKYIGLGVFYTVVVVSVWFFIV</sequence>
<feature type="transmembrane region" description="Helical" evidence="9">
    <location>
        <begin position="363"/>
        <end position="381"/>
    </location>
</feature>
<keyword evidence="5 9" id="KW-1133">Transmembrane helix</keyword>
<evidence type="ECO:0000256" key="3">
    <source>
        <dbReference type="ARBA" id="ARBA00012944"/>
    </source>
</evidence>
<accession>A0A5J6VDN1</accession>
<evidence type="ECO:0000256" key="4">
    <source>
        <dbReference type="ARBA" id="ARBA00022692"/>
    </source>
</evidence>
<dbReference type="PANTHER" id="PTHR42829:SF2">
    <property type="entry name" value="NADH-UBIQUINONE OXIDOREDUCTASE CHAIN 5"/>
    <property type="match status" value="1"/>
</dbReference>
<feature type="transmembrane region" description="Helical" evidence="9">
    <location>
        <begin position="259"/>
        <end position="280"/>
    </location>
</feature>
<dbReference type="PANTHER" id="PTHR42829">
    <property type="entry name" value="NADH-UBIQUINONE OXIDOREDUCTASE CHAIN 5"/>
    <property type="match status" value="1"/>
</dbReference>
<feature type="transmembrane region" description="Helical" evidence="9">
    <location>
        <begin position="154"/>
        <end position="172"/>
    </location>
</feature>
<evidence type="ECO:0000256" key="2">
    <source>
        <dbReference type="ARBA" id="ARBA00004141"/>
    </source>
</evidence>
<feature type="transmembrane region" description="Helical" evidence="9">
    <location>
        <begin position="393"/>
        <end position="414"/>
    </location>
</feature>
<dbReference type="Pfam" id="PF00361">
    <property type="entry name" value="Proton_antipo_M"/>
    <property type="match status" value="1"/>
</dbReference>
<feature type="domain" description="NADH:quinone oxidoreductase/Mrp antiporter transmembrane" evidence="10">
    <location>
        <begin position="86"/>
        <end position="360"/>
    </location>
</feature>
<dbReference type="GO" id="GO:0042773">
    <property type="term" value="P:ATP synthesis coupled electron transport"/>
    <property type="evidence" value="ECO:0007669"/>
    <property type="project" value="InterPro"/>
</dbReference>
<dbReference type="GO" id="GO:0015990">
    <property type="term" value="P:electron transport coupled proton transport"/>
    <property type="evidence" value="ECO:0007669"/>
    <property type="project" value="TreeGrafter"/>
</dbReference>
<proteinExistence type="predicted"/>
<comment type="catalytic activity">
    <reaction evidence="8">
        <text>a ubiquinone + NADH + 5 H(+)(in) = a ubiquinol + NAD(+) + 4 H(+)(out)</text>
        <dbReference type="Rhea" id="RHEA:29091"/>
        <dbReference type="Rhea" id="RHEA-COMP:9565"/>
        <dbReference type="Rhea" id="RHEA-COMP:9566"/>
        <dbReference type="ChEBI" id="CHEBI:15378"/>
        <dbReference type="ChEBI" id="CHEBI:16389"/>
        <dbReference type="ChEBI" id="CHEBI:17976"/>
        <dbReference type="ChEBI" id="CHEBI:57540"/>
        <dbReference type="ChEBI" id="CHEBI:57945"/>
        <dbReference type="EC" id="7.1.1.2"/>
    </reaction>
</comment>
<feature type="transmembrane region" description="Helical" evidence="9">
    <location>
        <begin position="506"/>
        <end position="527"/>
    </location>
</feature>
<reference evidence="11" key="1">
    <citation type="submission" date="2018-09" db="EMBL/GenBank/DDBJ databases">
        <title>Uncovering the phylogeny of Oribatida (Acari, Sarcoptiformes): new evidence from the organization of mitochondrial genomes.</title>
        <authorList>
            <person name="Xue X.-F."/>
            <person name="Li W.-N."/>
        </authorList>
    </citation>
    <scope>NUCLEOTIDE SEQUENCE</scope>
</reference>
<geneLocation type="mitochondrion" evidence="11"/>
<evidence type="ECO:0000256" key="9">
    <source>
        <dbReference type="SAM" id="Phobius"/>
    </source>
</evidence>
<dbReference type="EC" id="7.1.1.2" evidence="3"/>
<protein>
    <recommendedName>
        <fullName evidence="3">NADH:ubiquinone reductase (H(+)-translocating)</fullName>
        <ecNumber evidence="3">7.1.1.2</ecNumber>
    </recommendedName>
    <alternativeName>
        <fullName evidence="7">NADH dehydrogenase subunit 5</fullName>
    </alternativeName>
</protein>
<dbReference type="EMBL" id="MH921998">
    <property type="protein sequence ID" value="QFG71647.1"/>
    <property type="molecule type" value="Genomic_DNA"/>
</dbReference>
<evidence type="ECO:0000259" key="10">
    <source>
        <dbReference type="Pfam" id="PF00361"/>
    </source>
</evidence>
<gene>
    <name evidence="11" type="primary">nad5</name>
</gene>
<evidence type="ECO:0000256" key="8">
    <source>
        <dbReference type="ARBA" id="ARBA00049551"/>
    </source>
</evidence>
<dbReference type="GO" id="GO:0003954">
    <property type="term" value="F:NADH dehydrogenase activity"/>
    <property type="evidence" value="ECO:0007669"/>
    <property type="project" value="TreeGrafter"/>
</dbReference>
<feature type="transmembrane region" description="Helical" evidence="9">
    <location>
        <begin position="131"/>
        <end position="148"/>
    </location>
</feature>
<dbReference type="PRINTS" id="PR01434">
    <property type="entry name" value="NADHDHGNASE5"/>
</dbReference>
<feature type="transmembrane region" description="Helical" evidence="9">
    <location>
        <begin position="338"/>
        <end position="357"/>
    </location>
</feature>
<feature type="transmembrane region" description="Helical" evidence="9">
    <location>
        <begin position="420"/>
        <end position="439"/>
    </location>
</feature>
<evidence type="ECO:0000256" key="7">
    <source>
        <dbReference type="ARBA" id="ARBA00031027"/>
    </source>
</evidence>
<keyword evidence="11" id="KW-0496">Mitochondrion</keyword>
<comment type="subcellular location">
    <subcellularLocation>
        <location evidence="2">Membrane</location>
        <topology evidence="2">Multi-pass membrane protein</topology>
    </subcellularLocation>
</comment>
<feature type="transmembrane region" description="Helical" evidence="9">
    <location>
        <begin position="446"/>
        <end position="464"/>
    </location>
</feature>
<evidence type="ECO:0000313" key="11">
    <source>
        <dbReference type="EMBL" id="QFG71647.1"/>
    </source>
</evidence>
<keyword evidence="4 9" id="KW-0812">Transmembrane</keyword>
<evidence type="ECO:0000256" key="1">
    <source>
        <dbReference type="ARBA" id="ARBA00003257"/>
    </source>
</evidence>
<feature type="transmembrane region" description="Helical" evidence="9">
    <location>
        <begin position="193"/>
        <end position="213"/>
    </location>
</feature>
<dbReference type="GO" id="GO:0008137">
    <property type="term" value="F:NADH dehydrogenase (ubiquinone) activity"/>
    <property type="evidence" value="ECO:0007669"/>
    <property type="project" value="UniProtKB-EC"/>
</dbReference>
<dbReference type="InterPro" id="IPR003945">
    <property type="entry name" value="NU5C-like"/>
</dbReference>
<feature type="transmembrane region" description="Helical" evidence="9">
    <location>
        <begin position="311"/>
        <end position="331"/>
    </location>
</feature>
<feature type="transmembrane region" description="Helical" evidence="9">
    <location>
        <begin position="32"/>
        <end position="57"/>
    </location>
</feature>
<comment type="function">
    <text evidence="1">Core subunit of the mitochondrial membrane respiratory chain NADH dehydrogenase (Complex I) that is believed to belong to the minimal assembly required for catalysis. Complex I functions in the transfer of electrons from NADH to the respiratory chain. The immediate electron acceptor for the enzyme is believed to be ubiquinone.</text>
</comment>
<feature type="transmembrane region" description="Helical" evidence="9">
    <location>
        <begin position="69"/>
        <end position="85"/>
    </location>
</feature>
<evidence type="ECO:0000256" key="6">
    <source>
        <dbReference type="ARBA" id="ARBA00023136"/>
    </source>
</evidence>
<feature type="transmembrane region" description="Helical" evidence="9">
    <location>
        <begin position="219"/>
        <end position="239"/>
    </location>
</feature>
<evidence type="ECO:0000256" key="5">
    <source>
        <dbReference type="ARBA" id="ARBA00022989"/>
    </source>
</evidence>
<dbReference type="InterPro" id="IPR001750">
    <property type="entry name" value="ND/Mrp_TM"/>
</dbReference>
<dbReference type="AlphaFoldDB" id="A0A5J6VDN1"/>
<name>A0A5J6VDN1_9ACAR</name>
<dbReference type="GO" id="GO:0016020">
    <property type="term" value="C:membrane"/>
    <property type="evidence" value="ECO:0007669"/>
    <property type="project" value="UniProtKB-SubCell"/>
</dbReference>